<comment type="caution">
    <text evidence="3">The sequence shown here is derived from an EMBL/GenBank/DDBJ whole genome shotgun (WGS) entry which is preliminary data.</text>
</comment>
<dbReference type="GO" id="GO:0016787">
    <property type="term" value="F:hydrolase activity"/>
    <property type="evidence" value="ECO:0007669"/>
    <property type="project" value="UniProtKB-KW"/>
</dbReference>
<protein>
    <submittedName>
        <fullName evidence="3">Carboxylic ester hydrolase</fullName>
    </submittedName>
</protein>
<evidence type="ECO:0000313" key="3">
    <source>
        <dbReference type="EMBL" id="GGP09840.1"/>
    </source>
</evidence>
<accession>A0A918E5V1</accession>
<sequence>MRTLLTLAVLLTACATTDTGPGARSDPAAVTTSAGTGARPDPAVVMTDAGAVRGAATGRHRLFQGIRYATAARWDAPRPAPAWRGVKDATRPGAMCPQVGSVYAPIRSETEDCLFLNVTTPAKAATGRPVMVWVHGDGALGAGHFSDARKPADRGVVVVTINYRLGVFSGFGHPGLRDSGTYGLQDQLEALRWVRRNAAAFGGDPRNVTVFGVSYGALAIGGLLTAPAAKGLFDRAIMQSGETMMDMPAGSMVPGLPAQPSFAWRSEAEVIAMGEHFAGQLGCSDLACLRRLPVRKILDVPQIMNAFQSYAYGNGVLPDSPATAIREGRFHRVPVLAGATRDEHSLFVAMNYDMQGKTPDYSALVREAFGKKAPHILRKYPVNRYKSPSLAWSAVLTDRMWARATHEQNTLLAQHVPVYGYEFADRKAPMFLPLEAGFAWGAYHAADLPYLFEDGKVTLAAGQRKLSGQMIGYWTNFARGGDPNGPGLPSWPRLPDGTLSLEPGAVRPVDYAARHQLSFWK</sequence>
<reference evidence="3" key="1">
    <citation type="journal article" date="2014" name="Int. J. Syst. Evol. Microbiol.">
        <title>Complete genome sequence of Corynebacterium casei LMG S-19264T (=DSM 44701T), isolated from a smear-ripened cheese.</title>
        <authorList>
            <consortium name="US DOE Joint Genome Institute (JGI-PGF)"/>
            <person name="Walter F."/>
            <person name="Albersmeier A."/>
            <person name="Kalinowski J."/>
            <person name="Ruckert C."/>
        </authorList>
    </citation>
    <scope>NUCLEOTIDE SEQUENCE</scope>
    <source>
        <strain evidence="3">CGMCC 4.7430</strain>
    </source>
</reference>
<dbReference type="EMBL" id="BMNK01000008">
    <property type="protein sequence ID" value="GGP09840.1"/>
    <property type="molecule type" value="Genomic_DNA"/>
</dbReference>
<dbReference type="AlphaFoldDB" id="A0A918E5V1"/>
<gene>
    <name evidence="3" type="ORF">GCM10012278_47100</name>
</gene>
<dbReference type="InterPro" id="IPR050309">
    <property type="entry name" value="Type-B_Carboxylest/Lipase"/>
</dbReference>
<dbReference type="InterPro" id="IPR002018">
    <property type="entry name" value="CarbesteraseB"/>
</dbReference>
<organism evidence="3 4">
    <name type="scientific">Nonomuraea glycinis</name>
    <dbReference type="NCBI Taxonomy" id="2047744"/>
    <lineage>
        <taxon>Bacteria</taxon>
        <taxon>Bacillati</taxon>
        <taxon>Actinomycetota</taxon>
        <taxon>Actinomycetes</taxon>
        <taxon>Streptosporangiales</taxon>
        <taxon>Streptosporangiaceae</taxon>
        <taxon>Nonomuraea</taxon>
    </lineage>
</organism>
<dbReference type="RefSeq" id="WP_189140852.1">
    <property type="nucleotide sequence ID" value="NZ_BMNK01000008.1"/>
</dbReference>
<evidence type="ECO:0000313" key="4">
    <source>
        <dbReference type="Proteomes" id="UP000660745"/>
    </source>
</evidence>
<dbReference type="InterPro" id="IPR029058">
    <property type="entry name" value="AB_hydrolase_fold"/>
</dbReference>
<feature type="region of interest" description="Disordered" evidence="1">
    <location>
        <begin position="19"/>
        <end position="42"/>
    </location>
</feature>
<dbReference type="PANTHER" id="PTHR11559">
    <property type="entry name" value="CARBOXYLESTERASE"/>
    <property type="match status" value="1"/>
</dbReference>
<dbReference type="Proteomes" id="UP000660745">
    <property type="component" value="Unassembled WGS sequence"/>
</dbReference>
<name>A0A918E5V1_9ACTN</name>
<dbReference type="SUPFAM" id="SSF53474">
    <property type="entry name" value="alpha/beta-Hydrolases"/>
    <property type="match status" value="1"/>
</dbReference>
<dbReference type="Gene3D" id="3.40.50.1820">
    <property type="entry name" value="alpha/beta hydrolase"/>
    <property type="match status" value="1"/>
</dbReference>
<keyword evidence="3" id="KW-0378">Hydrolase</keyword>
<dbReference type="Pfam" id="PF00135">
    <property type="entry name" value="COesterase"/>
    <property type="match status" value="1"/>
</dbReference>
<proteinExistence type="predicted"/>
<evidence type="ECO:0000259" key="2">
    <source>
        <dbReference type="Pfam" id="PF00135"/>
    </source>
</evidence>
<keyword evidence="4" id="KW-1185">Reference proteome</keyword>
<reference evidence="3" key="2">
    <citation type="submission" date="2020-09" db="EMBL/GenBank/DDBJ databases">
        <authorList>
            <person name="Sun Q."/>
            <person name="Zhou Y."/>
        </authorList>
    </citation>
    <scope>NUCLEOTIDE SEQUENCE</scope>
    <source>
        <strain evidence="3">CGMCC 4.7430</strain>
    </source>
</reference>
<evidence type="ECO:0000256" key="1">
    <source>
        <dbReference type="SAM" id="MobiDB-lite"/>
    </source>
</evidence>
<feature type="domain" description="Carboxylesterase type B" evidence="2">
    <location>
        <begin position="42"/>
        <end position="495"/>
    </location>
</feature>